<evidence type="ECO:0000256" key="1">
    <source>
        <dbReference type="SAM" id="MobiDB-lite"/>
    </source>
</evidence>
<accession>A0A8H6L3A6</accession>
<dbReference type="Proteomes" id="UP000578531">
    <property type="component" value="Unassembled WGS sequence"/>
</dbReference>
<organism evidence="2 3">
    <name type="scientific">Letharia columbiana</name>
    <dbReference type="NCBI Taxonomy" id="112416"/>
    <lineage>
        <taxon>Eukaryota</taxon>
        <taxon>Fungi</taxon>
        <taxon>Dikarya</taxon>
        <taxon>Ascomycota</taxon>
        <taxon>Pezizomycotina</taxon>
        <taxon>Lecanoromycetes</taxon>
        <taxon>OSLEUM clade</taxon>
        <taxon>Lecanoromycetidae</taxon>
        <taxon>Lecanorales</taxon>
        <taxon>Lecanorineae</taxon>
        <taxon>Parmeliaceae</taxon>
        <taxon>Letharia</taxon>
    </lineage>
</organism>
<reference evidence="2 3" key="1">
    <citation type="journal article" date="2020" name="Genomics">
        <title>Complete, high-quality genomes from long-read metagenomic sequencing of two wolf lichen thalli reveals enigmatic genome architecture.</title>
        <authorList>
            <person name="McKenzie S.K."/>
            <person name="Walston R.F."/>
            <person name="Allen J.L."/>
        </authorList>
    </citation>
    <scope>NUCLEOTIDE SEQUENCE [LARGE SCALE GENOMIC DNA]</scope>
    <source>
        <strain evidence="2">WasteWater2</strain>
    </source>
</reference>
<gene>
    <name evidence="2" type="ORF">HO173_007797</name>
</gene>
<protein>
    <submittedName>
        <fullName evidence="2">Uncharacterized protein</fullName>
    </submittedName>
</protein>
<feature type="region of interest" description="Disordered" evidence="1">
    <location>
        <begin position="189"/>
        <end position="216"/>
    </location>
</feature>
<sequence length="216" mass="25269">MQFVFSFFQIACIETRSRDRRRRLIEGTYEYLSAHSRIATTERATNYGNCKGVEAINSPCEHLNHAYRTPKLDHLSDHAKFYLSSSTANLTALENERSFDVNAWVRCMKFTIHETFLLCPEVRDRLVNELRQLLLCPRLHTVSIRIECFPLKNEEELHDILRAVAEVYAQLWGKISGRFKFETDGRENWGNERGQPFSPWVPSPVNVPREQRPPTR</sequence>
<dbReference type="GeneID" id="59289453"/>
<keyword evidence="3" id="KW-1185">Reference proteome</keyword>
<evidence type="ECO:0000313" key="2">
    <source>
        <dbReference type="EMBL" id="KAF6233967.1"/>
    </source>
</evidence>
<name>A0A8H6L3A6_9LECA</name>
<comment type="caution">
    <text evidence="2">The sequence shown here is derived from an EMBL/GenBank/DDBJ whole genome shotgun (WGS) entry which is preliminary data.</text>
</comment>
<proteinExistence type="predicted"/>
<dbReference type="AlphaFoldDB" id="A0A8H6L3A6"/>
<dbReference type="RefSeq" id="XP_037163374.1">
    <property type="nucleotide sequence ID" value="XM_037309697.1"/>
</dbReference>
<dbReference type="EMBL" id="JACCJC010000033">
    <property type="protein sequence ID" value="KAF6233967.1"/>
    <property type="molecule type" value="Genomic_DNA"/>
</dbReference>
<evidence type="ECO:0000313" key="3">
    <source>
        <dbReference type="Proteomes" id="UP000578531"/>
    </source>
</evidence>